<accession>A0A369WSM4</accession>
<reference evidence="1 2" key="1">
    <citation type="submission" date="2018-07" db="EMBL/GenBank/DDBJ databases">
        <title>Motiliproteus coralliicola sp. nov., a bacterium isolated from Coral.</title>
        <authorList>
            <person name="Wang G."/>
        </authorList>
    </citation>
    <scope>NUCLEOTIDE SEQUENCE [LARGE SCALE GENOMIC DNA]</scope>
    <source>
        <strain evidence="1 2">C34</strain>
    </source>
</reference>
<sequence>MGDLIEQSGHCPYCGSGQLFLVDPSVSEQRYIEDCQRCCQPILVRVRLDAEGQSCIEFELEQENG</sequence>
<dbReference type="Proteomes" id="UP000253769">
    <property type="component" value="Unassembled WGS sequence"/>
</dbReference>
<evidence type="ECO:0000313" key="1">
    <source>
        <dbReference type="EMBL" id="RDE25098.1"/>
    </source>
</evidence>
<name>A0A369WSM4_9GAMM</name>
<evidence type="ECO:0000313" key="2">
    <source>
        <dbReference type="Proteomes" id="UP000253769"/>
    </source>
</evidence>
<organism evidence="1 2">
    <name type="scientific">Motiliproteus coralliicola</name>
    <dbReference type="NCBI Taxonomy" id="2283196"/>
    <lineage>
        <taxon>Bacteria</taxon>
        <taxon>Pseudomonadati</taxon>
        <taxon>Pseudomonadota</taxon>
        <taxon>Gammaproteobacteria</taxon>
        <taxon>Oceanospirillales</taxon>
        <taxon>Oceanospirillaceae</taxon>
        <taxon>Motiliproteus</taxon>
    </lineage>
</organism>
<dbReference type="InterPro" id="IPR025990">
    <property type="entry name" value="zinc_ribbon_bacterial"/>
</dbReference>
<protein>
    <submittedName>
        <fullName evidence="1">CPXCG motif-containing cysteine-rich protein</fullName>
    </submittedName>
</protein>
<dbReference type="RefSeq" id="WP_114694695.1">
    <property type="nucleotide sequence ID" value="NZ_QQOH01000001.1"/>
</dbReference>
<dbReference type="EMBL" id="QQOH01000001">
    <property type="protein sequence ID" value="RDE25098.1"/>
    <property type="molecule type" value="Genomic_DNA"/>
</dbReference>
<proteinExistence type="predicted"/>
<comment type="caution">
    <text evidence="1">The sequence shown here is derived from an EMBL/GenBank/DDBJ whole genome shotgun (WGS) entry which is preliminary data.</text>
</comment>
<dbReference type="OrthoDB" id="9814566at2"/>
<keyword evidence="2" id="KW-1185">Reference proteome</keyword>
<dbReference type="Pfam" id="PF14255">
    <property type="entry name" value="Zn_ribbon_21"/>
    <property type="match status" value="1"/>
</dbReference>
<gene>
    <name evidence="1" type="ORF">DV711_05945</name>
</gene>
<dbReference type="AlphaFoldDB" id="A0A369WSM4"/>